<evidence type="ECO:0000313" key="1">
    <source>
        <dbReference type="EMBL" id="CAK9046318.1"/>
    </source>
</evidence>
<dbReference type="EMBL" id="CAXAMN010015669">
    <property type="protein sequence ID" value="CAK9046318.1"/>
    <property type="molecule type" value="Genomic_DNA"/>
</dbReference>
<proteinExistence type="predicted"/>
<name>A0ABP0M4A8_9DINO</name>
<sequence length="388" mass="43011">MSAHAAIENDVKSRSCIGCTKTPTMAGPEKPAATAVFVCCRCCFTATESAFIHRLFDEDKVEDISSQTPSVVVQVSQATRRNNRDPQLWNNLLDQALASHAELAPQDMASILWSMGSARFHHKALVEEFVRTLSLRAGVKSLVTSMLALERLGLPTGSLRAPFLQHLSGQCHELSFGDLRRVLMALARCRKHGAAPQEQFQEICDAIHEKSVDCDPRDLIAIPQHLGRLQFVHSRLLACSTTAISRVISSRLAVLPLDVLRALDGLLLLVPLIESGHNEGVTSRNHSLQCALLVKKCGLLARRLLQNASLVDLWSIGSQLLGSDIAQVEVWSLWILEAAQRRKEQRPGESRSHCLRQLRRQMVTRWSLQSLPEDLELALQVRILTGPD</sequence>
<reference evidence="1 2" key="1">
    <citation type="submission" date="2024-02" db="EMBL/GenBank/DDBJ databases">
        <authorList>
            <person name="Chen Y."/>
            <person name="Shah S."/>
            <person name="Dougan E. K."/>
            <person name="Thang M."/>
            <person name="Chan C."/>
        </authorList>
    </citation>
    <scope>NUCLEOTIDE SEQUENCE [LARGE SCALE GENOMIC DNA]</scope>
</reference>
<gene>
    <name evidence="1" type="ORF">CCMP2556_LOCUS24077</name>
</gene>
<accession>A0ABP0M4A8</accession>
<dbReference type="Proteomes" id="UP001642484">
    <property type="component" value="Unassembled WGS sequence"/>
</dbReference>
<evidence type="ECO:0000313" key="2">
    <source>
        <dbReference type="Proteomes" id="UP001642484"/>
    </source>
</evidence>
<keyword evidence="2" id="KW-1185">Reference proteome</keyword>
<comment type="caution">
    <text evidence="1">The sequence shown here is derived from an EMBL/GenBank/DDBJ whole genome shotgun (WGS) entry which is preliminary data.</text>
</comment>
<protein>
    <submittedName>
        <fullName evidence="1">Uncharacterized protein</fullName>
    </submittedName>
</protein>
<organism evidence="1 2">
    <name type="scientific">Durusdinium trenchii</name>
    <dbReference type="NCBI Taxonomy" id="1381693"/>
    <lineage>
        <taxon>Eukaryota</taxon>
        <taxon>Sar</taxon>
        <taxon>Alveolata</taxon>
        <taxon>Dinophyceae</taxon>
        <taxon>Suessiales</taxon>
        <taxon>Symbiodiniaceae</taxon>
        <taxon>Durusdinium</taxon>
    </lineage>
</organism>